<feature type="binding site" evidence="8">
    <location>
        <position position="117"/>
    </location>
    <ligand>
        <name>Zn(2+)</name>
        <dbReference type="ChEBI" id="CHEBI:29105"/>
    </ligand>
</feature>
<evidence type="ECO:0000313" key="10">
    <source>
        <dbReference type="EMBL" id="QPB42091.1"/>
    </source>
</evidence>
<evidence type="ECO:0000256" key="5">
    <source>
        <dbReference type="ARBA" id="ARBA00023027"/>
    </source>
</evidence>
<keyword evidence="5 8" id="KW-0520">NAD</keyword>
<organism evidence="10 11">
    <name type="scientific">Rodentibacter haemolyticus</name>
    <dbReference type="NCBI Taxonomy" id="2778911"/>
    <lineage>
        <taxon>Bacteria</taxon>
        <taxon>Pseudomonadati</taxon>
        <taxon>Pseudomonadota</taxon>
        <taxon>Gammaproteobacteria</taxon>
        <taxon>Pasteurellales</taxon>
        <taxon>Pasteurellaceae</taxon>
        <taxon>Rodentibacter</taxon>
    </lineage>
</organism>
<comment type="similarity">
    <text evidence="1 8">Belongs to the Nudix hydrolase family. NudC subfamily.</text>
</comment>
<feature type="binding site" evidence="8">
    <location>
        <position position="178"/>
    </location>
    <ligand>
        <name>a divalent metal cation</name>
        <dbReference type="ChEBI" id="CHEBI:60240"/>
        <label>2</label>
    </ligand>
</feature>
<sequence length="273" mass="31123">MNMIKASDSGYWLFTNASNLYLVNGELPFGTAQSLGVEDLKGMVIGEWEGQKLWLVEEKENDHRDYVGLREQLSLAEEKFYLLNRGVEINHFFKTHKFCGKCGHKTKQTEDELAVQCTNCGYRTYPVICPSIIVAVRRGTDILLANHKRHYHPKGGMYTTLAGFVEAGETFEQTVRREVLEETGIQVKNIRYFGSQPWAFPNSQMVGFLADYESGEISLQEAEIYDAQWFSYKQPLPELPPTGTIARKLIHATLELCKAENKKQQAEDNQKEA</sequence>
<dbReference type="InterPro" id="IPR049734">
    <property type="entry name" value="NudC-like_C"/>
</dbReference>
<keyword evidence="8" id="KW-0862">Zinc</keyword>
<evidence type="ECO:0000259" key="9">
    <source>
        <dbReference type="PROSITE" id="PS51462"/>
    </source>
</evidence>
<reference evidence="10 11" key="1">
    <citation type="submission" date="2020-10" db="EMBL/GenBank/DDBJ databases">
        <title>Genome Sequencing of Rodentibacter spp. strain DSM111151.</title>
        <authorList>
            <person name="Benga L."/>
            <person name="Lautwein T."/>
        </authorList>
    </citation>
    <scope>NUCLEOTIDE SEQUENCE [LARGE SCALE GENOMIC DNA]</scope>
    <source>
        <strain evidence="10 11">DSM 111151</strain>
    </source>
</reference>
<evidence type="ECO:0000256" key="7">
    <source>
        <dbReference type="ARBA" id="ARBA00023679"/>
    </source>
</evidence>
<evidence type="ECO:0000256" key="6">
    <source>
        <dbReference type="ARBA" id="ARBA00023211"/>
    </source>
</evidence>
<feature type="binding site" evidence="8">
    <location>
        <position position="223"/>
    </location>
    <ligand>
        <name>a divalent metal cation</name>
        <dbReference type="ChEBI" id="CHEBI:60240"/>
        <label>1</label>
    </ligand>
</feature>
<evidence type="ECO:0000256" key="3">
    <source>
        <dbReference type="ARBA" id="ARBA00022801"/>
    </source>
</evidence>
<feature type="binding site" evidence="8">
    <location>
        <position position="223"/>
    </location>
    <ligand>
        <name>a divalent metal cation</name>
        <dbReference type="ChEBI" id="CHEBI:60240"/>
        <label>3</label>
    </ligand>
</feature>
<dbReference type="EC" id="3.6.1.-" evidence="8"/>
<dbReference type="Pfam" id="PF00293">
    <property type="entry name" value="NUDIX"/>
    <property type="match status" value="1"/>
</dbReference>
<feature type="domain" description="Nudix hydrolase" evidence="9">
    <location>
        <begin position="126"/>
        <end position="253"/>
    </location>
</feature>
<dbReference type="Gene3D" id="3.90.79.20">
    <property type="match status" value="1"/>
</dbReference>
<protein>
    <recommendedName>
        <fullName evidence="8">NAD-capped RNA hydrolase NudC</fullName>
        <shortName evidence="8">DeNADding enzyme NudC</shortName>
        <ecNumber evidence="8">3.6.1.-</ecNumber>
    </recommendedName>
    <alternativeName>
        <fullName evidence="8">NADH pyrophosphatase</fullName>
        <ecNumber evidence="8">3.6.1.22</ecNumber>
    </alternativeName>
</protein>
<dbReference type="GO" id="GO:0016787">
    <property type="term" value="F:hydrolase activity"/>
    <property type="evidence" value="ECO:0007669"/>
    <property type="project" value="UniProtKB-KW"/>
</dbReference>
<gene>
    <name evidence="8 10" type="primary">nudC</name>
    <name evidence="10" type="ORF">IHV77_09215</name>
</gene>
<dbReference type="PANTHER" id="PTHR42904">
    <property type="entry name" value="NUDIX HYDROLASE, NUDC SUBFAMILY"/>
    <property type="match status" value="1"/>
</dbReference>
<comment type="catalytic activity">
    <reaction evidence="8">
        <text>NAD(+) + H2O = beta-nicotinamide D-ribonucleotide + AMP + 2 H(+)</text>
        <dbReference type="Rhea" id="RHEA:11800"/>
        <dbReference type="ChEBI" id="CHEBI:14649"/>
        <dbReference type="ChEBI" id="CHEBI:15377"/>
        <dbReference type="ChEBI" id="CHEBI:15378"/>
        <dbReference type="ChEBI" id="CHEBI:57540"/>
        <dbReference type="ChEBI" id="CHEBI:456215"/>
        <dbReference type="EC" id="3.6.1.22"/>
    </reaction>
</comment>
<keyword evidence="4 8" id="KW-0460">Magnesium</keyword>
<feature type="binding site" evidence="8">
    <location>
        <position position="120"/>
    </location>
    <ligand>
        <name>Zn(2+)</name>
        <dbReference type="ChEBI" id="CHEBI:29105"/>
    </ligand>
</feature>
<feature type="binding site" evidence="8">
    <location>
        <position position="178"/>
    </location>
    <ligand>
        <name>a divalent metal cation</name>
        <dbReference type="ChEBI" id="CHEBI:60240"/>
        <label>3</label>
    </ligand>
</feature>
<dbReference type="SUPFAM" id="SSF55811">
    <property type="entry name" value="Nudix"/>
    <property type="match status" value="2"/>
</dbReference>
<feature type="binding site" evidence="8">
    <location>
        <position position="102"/>
    </location>
    <ligand>
        <name>Zn(2+)</name>
        <dbReference type="ChEBI" id="CHEBI:29105"/>
    </ligand>
</feature>
<dbReference type="InterPro" id="IPR015376">
    <property type="entry name" value="Znr_NADH_PPase"/>
</dbReference>
<evidence type="ECO:0000256" key="4">
    <source>
        <dbReference type="ARBA" id="ARBA00022842"/>
    </source>
</evidence>
<feature type="binding site" evidence="8">
    <location>
        <position position="182"/>
    </location>
    <ligand>
        <name>a divalent metal cation</name>
        <dbReference type="ChEBI" id="CHEBI:60240"/>
        <label>3</label>
    </ligand>
</feature>
<dbReference type="Proteomes" id="UP000663069">
    <property type="component" value="Chromosome"/>
</dbReference>
<keyword evidence="3 8" id="KW-0378">Hydrolase</keyword>
<dbReference type="InterPro" id="IPR000086">
    <property type="entry name" value="NUDIX_hydrolase_dom"/>
</dbReference>
<dbReference type="InterPro" id="IPR022925">
    <property type="entry name" value="RNA_Hydrolase_NudC"/>
</dbReference>
<dbReference type="EC" id="3.6.1.22" evidence="8"/>
<evidence type="ECO:0000256" key="2">
    <source>
        <dbReference type="ARBA" id="ARBA00022723"/>
    </source>
</evidence>
<comment type="function">
    <text evidence="8">mRNA decapping enzyme that specifically removes the nicotinamide adenine dinucleotide (NAD) cap from a subset of mRNAs by hydrolyzing the diphosphate linkage to produce nicotinamide mononucleotide (NMN) and 5' monophosphate mRNA. The NAD-cap is present at the 5'-end of some mRNAs and stabilizes RNA against 5'-processing. Has preference for mRNAs with a 5'-end purine. Catalyzes the hydrolysis of a broad range of dinucleotide pyrophosphates.</text>
</comment>
<feature type="binding site" evidence="8">
    <location>
        <position position="112"/>
    </location>
    <ligand>
        <name>substrate</name>
    </ligand>
</feature>
<accession>A0ABX6UYC4</accession>
<feature type="binding site" evidence="8">
    <location>
        <position position="99"/>
    </location>
    <ligand>
        <name>Zn(2+)</name>
        <dbReference type="ChEBI" id="CHEBI:29105"/>
    </ligand>
</feature>
<comment type="catalytic activity">
    <reaction evidence="7">
        <text>a 5'-end NAD(+)-phospho-ribonucleoside in mRNA + H2O = a 5'-end phospho-adenosine-phospho-ribonucleoside in mRNA + beta-nicotinamide D-ribonucleotide + 2 H(+)</text>
        <dbReference type="Rhea" id="RHEA:60876"/>
        <dbReference type="Rhea" id="RHEA-COMP:15698"/>
        <dbReference type="Rhea" id="RHEA-COMP:15719"/>
        <dbReference type="ChEBI" id="CHEBI:14649"/>
        <dbReference type="ChEBI" id="CHEBI:15377"/>
        <dbReference type="ChEBI" id="CHEBI:15378"/>
        <dbReference type="ChEBI" id="CHEBI:144029"/>
        <dbReference type="ChEBI" id="CHEBI:144051"/>
    </reaction>
    <physiologicalReaction direction="left-to-right" evidence="7">
        <dbReference type="Rhea" id="RHEA:60877"/>
    </physiologicalReaction>
</comment>
<evidence type="ECO:0000313" key="11">
    <source>
        <dbReference type="Proteomes" id="UP000663069"/>
    </source>
</evidence>
<feature type="binding site" evidence="8">
    <location>
        <position position="246"/>
    </location>
    <ligand>
        <name>substrate</name>
    </ligand>
</feature>
<name>A0ABX6UYC4_9PAST</name>
<dbReference type="CDD" id="cd03429">
    <property type="entry name" value="NUDIX_NADH_pyrophosphatase_Nudt13"/>
    <property type="match status" value="1"/>
</dbReference>
<dbReference type="InterPro" id="IPR020084">
    <property type="entry name" value="NUDIX_hydrolase_CS"/>
</dbReference>
<feature type="binding site" evidence="8">
    <location>
        <begin position="196"/>
        <end position="203"/>
    </location>
    <ligand>
        <name>substrate</name>
    </ligand>
</feature>
<feature type="short sequence motif" description="Nudix box" evidence="8">
    <location>
        <begin position="163"/>
        <end position="184"/>
    </location>
</feature>
<keyword evidence="11" id="KW-1185">Reference proteome</keyword>
<comment type="caution">
    <text evidence="8">Lacks conserved residue(s) required for the propagation of feature annotation.</text>
</comment>
<dbReference type="HAMAP" id="MF_00297">
    <property type="entry name" value="Nudix_NudC"/>
    <property type="match status" value="1"/>
</dbReference>
<comment type="cofactor">
    <cofactor evidence="8">
        <name>Zn(2+)</name>
        <dbReference type="ChEBI" id="CHEBI:29105"/>
    </cofactor>
    <text evidence="8">Binds 1 zinc ion per subunit.</text>
</comment>
<dbReference type="Gene3D" id="3.90.79.10">
    <property type="entry name" value="Nucleoside Triphosphate Pyrophosphohydrolase"/>
    <property type="match status" value="1"/>
</dbReference>
<feature type="binding site" evidence="8">
    <location>
        <position position="162"/>
    </location>
    <ligand>
        <name>a divalent metal cation</name>
        <dbReference type="ChEBI" id="CHEBI:60240"/>
        <label>1</label>
    </ligand>
</feature>
<dbReference type="InterPro" id="IPR050241">
    <property type="entry name" value="NAD-cap_RNA_hydrolase_NudC"/>
</dbReference>
<dbReference type="InterPro" id="IPR015797">
    <property type="entry name" value="NUDIX_hydrolase-like_dom_sf"/>
</dbReference>
<dbReference type="EMBL" id="CP063056">
    <property type="protein sequence ID" value="QPB42091.1"/>
    <property type="molecule type" value="Genomic_DNA"/>
</dbReference>
<evidence type="ECO:0000256" key="8">
    <source>
        <dbReference type="HAMAP-Rule" id="MF_00297"/>
    </source>
</evidence>
<dbReference type="NCBIfam" id="NF001299">
    <property type="entry name" value="PRK00241.1"/>
    <property type="match status" value="1"/>
</dbReference>
<comment type="subunit">
    <text evidence="8">Homodimer.</text>
</comment>
<feature type="binding site" evidence="8">
    <location>
        <position position="182"/>
    </location>
    <ligand>
        <name>a divalent metal cation</name>
        <dbReference type="ChEBI" id="CHEBI:60240"/>
        <label>1</label>
    </ligand>
</feature>
<dbReference type="RefSeq" id="WP_194811673.1">
    <property type="nucleotide sequence ID" value="NZ_CP063056.1"/>
</dbReference>
<dbReference type="PROSITE" id="PS00893">
    <property type="entry name" value="NUDIX_BOX"/>
    <property type="match status" value="1"/>
</dbReference>
<proteinExistence type="inferred from homology"/>
<keyword evidence="2 8" id="KW-0479">Metal-binding</keyword>
<comment type="catalytic activity">
    <reaction evidence="8">
        <text>NADH + H2O = reduced beta-nicotinamide D-ribonucleotide + AMP + 2 H(+)</text>
        <dbReference type="Rhea" id="RHEA:48868"/>
        <dbReference type="ChEBI" id="CHEBI:15377"/>
        <dbReference type="ChEBI" id="CHEBI:15378"/>
        <dbReference type="ChEBI" id="CHEBI:57945"/>
        <dbReference type="ChEBI" id="CHEBI:90832"/>
        <dbReference type="ChEBI" id="CHEBI:456215"/>
        <dbReference type="EC" id="3.6.1.22"/>
    </reaction>
</comment>
<feature type="binding site" evidence="8">
    <location>
        <position position="70"/>
    </location>
    <ligand>
        <name>substrate</name>
    </ligand>
</feature>
<dbReference type="Pfam" id="PF09297">
    <property type="entry name" value="Zn_ribbon_NUD"/>
    <property type="match status" value="1"/>
</dbReference>
<dbReference type="PANTHER" id="PTHR42904:SF6">
    <property type="entry name" value="NAD-CAPPED RNA HYDROLASE NUDT12"/>
    <property type="match status" value="1"/>
</dbReference>
<keyword evidence="6 8" id="KW-0464">Manganese</keyword>
<feature type="binding site" evidence="8">
    <location>
        <position position="125"/>
    </location>
    <ligand>
        <name>substrate</name>
    </ligand>
</feature>
<evidence type="ECO:0000256" key="1">
    <source>
        <dbReference type="ARBA" id="ARBA00009595"/>
    </source>
</evidence>
<comment type="cofactor">
    <cofactor evidence="8">
        <name>Mg(2+)</name>
        <dbReference type="ChEBI" id="CHEBI:18420"/>
    </cofactor>
    <cofactor evidence="8">
        <name>Mn(2+)</name>
        <dbReference type="ChEBI" id="CHEBI:29035"/>
    </cofactor>
    <text evidence="8">Divalent metal cations. Mg(2+) or Mn(2+).</text>
</comment>
<dbReference type="PROSITE" id="PS51462">
    <property type="entry name" value="NUDIX"/>
    <property type="match status" value="1"/>
</dbReference>